<evidence type="ECO:0000313" key="4">
    <source>
        <dbReference type="Proteomes" id="UP000678679"/>
    </source>
</evidence>
<evidence type="ECO:0000259" key="2">
    <source>
        <dbReference type="Pfam" id="PF03795"/>
    </source>
</evidence>
<dbReference type="Pfam" id="PF03795">
    <property type="entry name" value="YCII"/>
    <property type="match status" value="1"/>
</dbReference>
<dbReference type="AlphaFoldDB" id="A0AAX1N9Q7"/>
<gene>
    <name evidence="3" type="ORF">KMW28_05320</name>
</gene>
<feature type="domain" description="YCII-related" evidence="2">
    <location>
        <begin position="50"/>
        <end position="130"/>
    </location>
</feature>
<protein>
    <recommendedName>
        <fullName evidence="2">YCII-related domain-containing protein</fullName>
    </recommendedName>
</protein>
<reference evidence="3 4" key="1">
    <citation type="submission" date="2021-05" db="EMBL/GenBank/DDBJ databases">
        <title>Comparative genomic studies on the polysaccharide-degrading batcterial strains of the Flammeovirga genus.</title>
        <authorList>
            <person name="Zewei F."/>
            <person name="Zheng Z."/>
            <person name="Yu L."/>
            <person name="Ruyue G."/>
            <person name="Yanhong M."/>
            <person name="Yuanyuan C."/>
            <person name="Jingyan G."/>
            <person name="Wenjun H."/>
        </authorList>
    </citation>
    <scope>NUCLEOTIDE SEQUENCE [LARGE SCALE GENOMIC DNA]</scope>
    <source>
        <strain evidence="3 4">NBRC:100898</strain>
    </source>
</reference>
<name>A0AAX1N9Q7_9BACT</name>
<dbReference type="SUPFAM" id="SSF54909">
    <property type="entry name" value="Dimeric alpha+beta barrel"/>
    <property type="match status" value="1"/>
</dbReference>
<evidence type="ECO:0000313" key="3">
    <source>
        <dbReference type="EMBL" id="QWG03947.1"/>
    </source>
</evidence>
<organism evidence="3 4">
    <name type="scientific">Flammeovirga yaeyamensis</name>
    <dbReference type="NCBI Taxonomy" id="367791"/>
    <lineage>
        <taxon>Bacteria</taxon>
        <taxon>Pseudomonadati</taxon>
        <taxon>Bacteroidota</taxon>
        <taxon>Cytophagia</taxon>
        <taxon>Cytophagales</taxon>
        <taxon>Flammeovirgaceae</taxon>
        <taxon>Flammeovirga</taxon>
    </lineage>
</organism>
<dbReference type="EMBL" id="CP076132">
    <property type="protein sequence ID" value="QWG03947.1"/>
    <property type="molecule type" value="Genomic_DNA"/>
</dbReference>
<accession>A0AAX1N9Q7</accession>
<dbReference type="KEGG" id="fya:KMW28_05320"/>
<dbReference type="PROSITE" id="PS51257">
    <property type="entry name" value="PROKAR_LIPOPROTEIN"/>
    <property type="match status" value="1"/>
</dbReference>
<dbReference type="InterPro" id="IPR005545">
    <property type="entry name" value="YCII"/>
</dbReference>
<comment type="similarity">
    <text evidence="1">Belongs to the YciI family.</text>
</comment>
<dbReference type="Gene3D" id="3.30.70.1060">
    <property type="entry name" value="Dimeric alpha+beta barrel"/>
    <property type="match status" value="1"/>
</dbReference>
<dbReference type="Proteomes" id="UP000678679">
    <property type="component" value="Chromosome 1"/>
</dbReference>
<evidence type="ECO:0000256" key="1">
    <source>
        <dbReference type="ARBA" id="ARBA00007689"/>
    </source>
</evidence>
<sequence length="156" mass="17455">MKHIIYFFGLLIFIGCNTKPSDKDGYDENLAQSYEADQYGMKKYVMAFLKKGPNRSLSEEEALELQTKHLKNINRLADEGKLVLAGPFFGDGEIRGIYIFNVTSIEEAEALTNTDPAIQAKSLVMELKEWYGSAALMAVNDLHKKLEKTNVVDGGN</sequence>
<proteinExistence type="inferred from homology"/>
<dbReference type="InterPro" id="IPR011008">
    <property type="entry name" value="Dimeric_a/b-barrel"/>
</dbReference>
<keyword evidence="4" id="KW-1185">Reference proteome</keyword>